<accession>A0AAV9AN90</accession>
<gene>
    <name evidence="3" type="ORF">QJS04_geneDACA010629</name>
</gene>
<proteinExistence type="predicted"/>
<evidence type="ECO:0000313" key="4">
    <source>
        <dbReference type="Proteomes" id="UP001179952"/>
    </source>
</evidence>
<feature type="transmembrane region" description="Helical" evidence="2">
    <location>
        <begin position="53"/>
        <end position="73"/>
    </location>
</feature>
<evidence type="ECO:0000256" key="1">
    <source>
        <dbReference type="SAM" id="MobiDB-lite"/>
    </source>
</evidence>
<evidence type="ECO:0000313" key="3">
    <source>
        <dbReference type="EMBL" id="KAK1265653.1"/>
    </source>
</evidence>
<protein>
    <submittedName>
        <fullName evidence="3">Uncharacterized protein</fullName>
    </submittedName>
</protein>
<name>A0AAV9AN90_ACOGR</name>
<keyword evidence="4" id="KW-1185">Reference proteome</keyword>
<dbReference type="EMBL" id="JAUJYN010000008">
    <property type="protein sequence ID" value="KAK1265653.1"/>
    <property type="molecule type" value="Genomic_DNA"/>
</dbReference>
<reference evidence="3" key="1">
    <citation type="journal article" date="2023" name="Nat. Commun.">
        <title>Diploid and tetraploid genomes of Acorus and the evolution of monocots.</title>
        <authorList>
            <person name="Ma L."/>
            <person name="Liu K.W."/>
            <person name="Li Z."/>
            <person name="Hsiao Y.Y."/>
            <person name="Qi Y."/>
            <person name="Fu T."/>
            <person name="Tang G.D."/>
            <person name="Zhang D."/>
            <person name="Sun W.H."/>
            <person name="Liu D.K."/>
            <person name="Li Y."/>
            <person name="Chen G.Z."/>
            <person name="Liu X.D."/>
            <person name="Liao X.Y."/>
            <person name="Jiang Y.T."/>
            <person name="Yu X."/>
            <person name="Hao Y."/>
            <person name="Huang J."/>
            <person name="Zhao X.W."/>
            <person name="Ke S."/>
            <person name="Chen Y.Y."/>
            <person name="Wu W.L."/>
            <person name="Hsu J.L."/>
            <person name="Lin Y.F."/>
            <person name="Huang M.D."/>
            <person name="Li C.Y."/>
            <person name="Huang L."/>
            <person name="Wang Z.W."/>
            <person name="Zhao X."/>
            <person name="Zhong W.Y."/>
            <person name="Peng D.H."/>
            <person name="Ahmad S."/>
            <person name="Lan S."/>
            <person name="Zhang J.S."/>
            <person name="Tsai W.C."/>
            <person name="Van de Peer Y."/>
            <person name="Liu Z.J."/>
        </authorList>
    </citation>
    <scope>NUCLEOTIDE SEQUENCE</scope>
    <source>
        <strain evidence="3">SCP</strain>
    </source>
</reference>
<dbReference type="AlphaFoldDB" id="A0AAV9AN90"/>
<comment type="caution">
    <text evidence="3">The sequence shown here is derived from an EMBL/GenBank/DDBJ whole genome shotgun (WGS) entry which is preliminary data.</text>
</comment>
<dbReference type="Proteomes" id="UP001179952">
    <property type="component" value="Unassembled WGS sequence"/>
</dbReference>
<reference evidence="3" key="2">
    <citation type="submission" date="2023-06" db="EMBL/GenBank/DDBJ databases">
        <authorList>
            <person name="Ma L."/>
            <person name="Liu K.-W."/>
            <person name="Li Z."/>
            <person name="Hsiao Y.-Y."/>
            <person name="Qi Y."/>
            <person name="Fu T."/>
            <person name="Tang G."/>
            <person name="Zhang D."/>
            <person name="Sun W.-H."/>
            <person name="Liu D.-K."/>
            <person name="Li Y."/>
            <person name="Chen G.-Z."/>
            <person name="Liu X.-D."/>
            <person name="Liao X.-Y."/>
            <person name="Jiang Y.-T."/>
            <person name="Yu X."/>
            <person name="Hao Y."/>
            <person name="Huang J."/>
            <person name="Zhao X.-W."/>
            <person name="Ke S."/>
            <person name="Chen Y.-Y."/>
            <person name="Wu W.-L."/>
            <person name="Hsu J.-L."/>
            <person name="Lin Y.-F."/>
            <person name="Huang M.-D."/>
            <person name="Li C.-Y."/>
            <person name="Huang L."/>
            <person name="Wang Z.-W."/>
            <person name="Zhao X."/>
            <person name="Zhong W.-Y."/>
            <person name="Peng D.-H."/>
            <person name="Ahmad S."/>
            <person name="Lan S."/>
            <person name="Zhang J.-S."/>
            <person name="Tsai W.-C."/>
            <person name="Van De Peer Y."/>
            <person name="Liu Z.-J."/>
        </authorList>
    </citation>
    <scope>NUCLEOTIDE SEQUENCE</scope>
    <source>
        <strain evidence="3">SCP</strain>
        <tissue evidence="3">Leaves</tissue>
    </source>
</reference>
<evidence type="ECO:0000256" key="2">
    <source>
        <dbReference type="SAM" id="Phobius"/>
    </source>
</evidence>
<organism evidence="3 4">
    <name type="scientific">Acorus gramineus</name>
    <name type="common">Dwarf sweet flag</name>
    <dbReference type="NCBI Taxonomy" id="55184"/>
    <lineage>
        <taxon>Eukaryota</taxon>
        <taxon>Viridiplantae</taxon>
        <taxon>Streptophyta</taxon>
        <taxon>Embryophyta</taxon>
        <taxon>Tracheophyta</taxon>
        <taxon>Spermatophyta</taxon>
        <taxon>Magnoliopsida</taxon>
        <taxon>Liliopsida</taxon>
        <taxon>Acoraceae</taxon>
        <taxon>Acorus</taxon>
    </lineage>
</organism>
<sequence length="111" mass="12557">MEEQMLLGLHLHEATKNVPPTPPPAMSASGPPPQELLLFLTADHHFLVKGRTMTLVFVLLFALFLSCLLFLYIRRVRRKTERGDSGHDQYFPSLDGLPEWRSTAAGESKRI</sequence>
<keyword evidence="2" id="KW-1133">Transmembrane helix</keyword>
<feature type="region of interest" description="Disordered" evidence="1">
    <location>
        <begin position="80"/>
        <end position="111"/>
    </location>
</feature>
<keyword evidence="2" id="KW-0472">Membrane</keyword>
<keyword evidence="2" id="KW-0812">Transmembrane</keyword>